<evidence type="ECO:0000313" key="2">
    <source>
        <dbReference type="EMBL" id="PEH36347.1"/>
    </source>
</evidence>
<feature type="coiled-coil region" evidence="1">
    <location>
        <begin position="1"/>
        <end position="166"/>
    </location>
</feature>
<dbReference type="EMBL" id="MAPF01000027">
    <property type="protein sequence ID" value="PEH36347.1"/>
    <property type="molecule type" value="Genomic_DNA"/>
</dbReference>
<proteinExistence type="predicted"/>
<comment type="caution">
    <text evidence="2">The sequence shown here is derived from an EMBL/GenBank/DDBJ whole genome shotgun (WGS) entry which is preliminary data.</text>
</comment>
<dbReference type="RefSeq" id="WP_011412508.1">
    <property type="nucleotide sequence ID" value="NZ_MAPF01000027.1"/>
</dbReference>
<reference evidence="2" key="1">
    <citation type="submission" date="2017-05" db="EMBL/GenBank/DDBJ databases">
        <title>Genome sequence of Ca. P. asteris strain NJAY.</title>
        <authorList>
            <person name="Lee I.-M."/>
            <person name="Gundersen-Rindal D."/>
            <person name="Sparks M."/>
        </authorList>
    </citation>
    <scope>NUCLEOTIDE SEQUENCE [LARGE SCALE GENOMIC DNA]</scope>
    <source>
        <strain evidence="2">NJAY</strain>
    </source>
</reference>
<accession>A0ABX4K0S2</accession>
<organism evidence="2 3">
    <name type="scientific">New Jersey aster yellows phytoplasma</name>
    <dbReference type="NCBI Taxonomy" id="270520"/>
    <lineage>
        <taxon>Bacteria</taxon>
        <taxon>Bacillati</taxon>
        <taxon>Mycoplasmatota</taxon>
        <taxon>Mollicutes</taxon>
        <taxon>Acholeplasmatales</taxon>
        <taxon>Acholeplasmataceae</taxon>
        <taxon>Candidatus Phytoplasma</taxon>
        <taxon>16SrI (Aster yellows group)</taxon>
    </lineage>
</organism>
<evidence type="ECO:0000313" key="3">
    <source>
        <dbReference type="Proteomes" id="UP000220509"/>
    </source>
</evidence>
<dbReference type="Proteomes" id="UP000220509">
    <property type="component" value="Unassembled WGS sequence"/>
</dbReference>
<name>A0ABX4K0S2_9MOLU</name>
<keyword evidence="1" id="KW-0175">Coiled coil</keyword>
<evidence type="ECO:0000256" key="1">
    <source>
        <dbReference type="SAM" id="Coils"/>
    </source>
</evidence>
<keyword evidence="3" id="KW-1185">Reference proteome</keyword>
<protein>
    <submittedName>
        <fullName evidence="2">ATPase</fullName>
    </submittedName>
</protein>
<sequence>MENLQNQLQEQKTLLEAKNQELLTNQALSEQEKQTLQKEINQLTTNFQQKEKEYQTIIAQKDQEITELNQIINQQAEEINRLSDELEQQIDKWVQQGLHIQALEGTIKALENASGKYIEENAELRHEIETLKEKLKTEKTRHEATKKTLKDNMNKLTDKTAEYNQTKEIIDKQKTWKGSIQPFTTKIKDDVNKKIDKVTSWFRKWF</sequence>
<gene>
    <name evidence="2" type="ORF">BBA70_01080</name>
</gene>